<gene>
    <name evidence="3" type="ORF">OCV69_09050</name>
</gene>
<keyword evidence="2" id="KW-1133">Transmembrane helix</keyword>
<accession>A0ABT2UZK9</accession>
<sequence>MTDKERQEDEKLKKCLQTAYGATDEQLLKELEEAEASLDASEFPGAEERMFRRFMEMEREEREKENLSEDAVQDNMAVPGMDTAGGGMGADGTDKNKKKIRKFGKKKVFLVAALVAVFVGALGVTAVGEKNYFFRGYDLILDNDNNKMDMSELERAYKKIEEESDVKLLKLGYIPSDLLLENLVISQDRVILQFSYRGNKVYFVQGCSINTTSLTAKSDRMFRTEIVKNEWMNQDVEIRENQLENGDIEYEAQFYYENAYYMLSGKMDKEDFISIIKNVNYF</sequence>
<dbReference type="RefSeq" id="WP_262563068.1">
    <property type="nucleotide sequence ID" value="NZ_JAOQJF010000015.1"/>
</dbReference>
<keyword evidence="1" id="KW-0175">Coiled coil</keyword>
<dbReference type="EMBL" id="JAOQJF010000015">
    <property type="protein sequence ID" value="MCU6800080.1"/>
    <property type="molecule type" value="Genomic_DNA"/>
</dbReference>
<evidence type="ECO:0000256" key="2">
    <source>
        <dbReference type="SAM" id="Phobius"/>
    </source>
</evidence>
<feature type="coiled-coil region" evidence="1">
    <location>
        <begin position="143"/>
        <end position="170"/>
    </location>
</feature>
<keyword evidence="2" id="KW-0812">Transmembrane</keyword>
<protein>
    <submittedName>
        <fullName evidence="3">DUF4367 domain-containing protein</fullName>
    </submittedName>
</protein>
<feature type="transmembrane region" description="Helical" evidence="2">
    <location>
        <begin position="108"/>
        <end position="128"/>
    </location>
</feature>
<proteinExistence type="predicted"/>
<name>A0ABT2UZK9_9FIRM</name>
<keyword evidence="4" id="KW-1185">Reference proteome</keyword>
<keyword evidence="2" id="KW-0472">Membrane</keyword>
<reference evidence="3 4" key="1">
    <citation type="journal article" date="2021" name="ISME Commun">
        <title>Automated analysis of genomic sequences facilitates high-throughput and comprehensive description of bacteria.</title>
        <authorList>
            <person name="Hitch T.C.A."/>
        </authorList>
    </citation>
    <scope>NUCLEOTIDE SEQUENCE [LARGE SCALE GENOMIC DNA]</scope>
    <source>
        <strain evidence="4">f_CCE</strain>
    </source>
</reference>
<evidence type="ECO:0000313" key="4">
    <source>
        <dbReference type="Proteomes" id="UP001652395"/>
    </source>
</evidence>
<evidence type="ECO:0000313" key="3">
    <source>
        <dbReference type="EMBL" id="MCU6800080.1"/>
    </source>
</evidence>
<comment type="caution">
    <text evidence="3">The sequence shown here is derived from an EMBL/GenBank/DDBJ whole genome shotgun (WGS) entry which is preliminary data.</text>
</comment>
<organism evidence="3 4">
    <name type="scientific">Alitiscatomonas aceti</name>
    <dbReference type="NCBI Taxonomy" id="2981724"/>
    <lineage>
        <taxon>Bacteria</taxon>
        <taxon>Bacillati</taxon>
        <taxon>Bacillota</taxon>
        <taxon>Clostridia</taxon>
        <taxon>Lachnospirales</taxon>
        <taxon>Lachnospiraceae</taxon>
        <taxon>Alitiscatomonas</taxon>
    </lineage>
</organism>
<evidence type="ECO:0000256" key="1">
    <source>
        <dbReference type="SAM" id="Coils"/>
    </source>
</evidence>
<dbReference type="Proteomes" id="UP001652395">
    <property type="component" value="Unassembled WGS sequence"/>
</dbReference>